<organism evidence="1 2">
    <name type="scientific">Senna tora</name>
    <dbReference type="NCBI Taxonomy" id="362788"/>
    <lineage>
        <taxon>Eukaryota</taxon>
        <taxon>Viridiplantae</taxon>
        <taxon>Streptophyta</taxon>
        <taxon>Embryophyta</taxon>
        <taxon>Tracheophyta</taxon>
        <taxon>Spermatophyta</taxon>
        <taxon>Magnoliopsida</taxon>
        <taxon>eudicotyledons</taxon>
        <taxon>Gunneridae</taxon>
        <taxon>Pentapetalae</taxon>
        <taxon>rosids</taxon>
        <taxon>fabids</taxon>
        <taxon>Fabales</taxon>
        <taxon>Fabaceae</taxon>
        <taxon>Caesalpinioideae</taxon>
        <taxon>Cassia clade</taxon>
        <taxon>Senna</taxon>
    </lineage>
</organism>
<sequence>MGEFVMEEMVKKRGVMGKGLCGVLESNGYDHDIMQIWAQSISLDEVYISEGPLIGIALLSRVYYQTRAPTHTPLV</sequence>
<comment type="caution">
    <text evidence="1">The sequence shown here is derived from an EMBL/GenBank/DDBJ whole genome shotgun (WGS) entry which is preliminary data.</text>
</comment>
<accession>A0A834WJ26</accession>
<protein>
    <submittedName>
        <fullName evidence="1">Uncharacterized protein</fullName>
    </submittedName>
</protein>
<dbReference type="AlphaFoldDB" id="A0A834WJ26"/>
<proteinExistence type="predicted"/>
<dbReference type="Proteomes" id="UP000634136">
    <property type="component" value="Unassembled WGS sequence"/>
</dbReference>
<reference evidence="1" key="1">
    <citation type="submission" date="2020-09" db="EMBL/GenBank/DDBJ databases">
        <title>Genome-Enabled Discovery of Anthraquinone Biosynthesis in Senna tora.</title>
        <authorList>
            <person name="Kang S.-H."/>
            <person name="Pandey R.P."/>
            <person name="Lee C.-M."/>
            <person name="Sim J.-S."/>
            <person name="Jeong J.-T."/>
            <person name="Choi B.-S."/>
            <person name="Jung M."/>
            <person name="Ginzburg D."/>
            <person name="Zhao K."/>
            <person name="Won S.Y."/>
            <person name="Oh T.-J."/>
            <person name="Yu Y."/>
            <person name="Kim N.-H."/>
            <person name="Lee O.R."/>
            <person name="Lee T.-H."/>
            <person name="Bashyal P."/>
            <person name="Kim T.-S."/>
            <person name="Lee W.-H."/>
            <person name="Kawkins C."/>
            <person name="Kim C.-K."/>
            <person name="Kim J.S."/>
            <person name="Ahn B.O."/>
            <person name="Rhee S.Y."/>
            <person name="Sohng J.K."/>
        </authorList>
    </citation>
    <scope>NUCLEOTIDE SEQUENCE</scope>
    <source>
        <tissue evidence="1">Leaf</tissue>
    </source>
</reference>
<keyword evidence="2" id="KW-1185">Reference proteome</keyword>
<evidence type="ECO:0000313" key="1">
    <source>
        <dbReference type="EMBL" id="KAF7818974.1"/>
    </source>
</evidence>
<dbReference type="EMBL" id="JAAIUW010000008">
    <property type="protein sequence ID" value="KAF7818974.1"/>
    <property type="molecule type" value="Genomic_DNA"/>
</dbReference>
<gene>
    <name evidence="1" type="ORF">G2W53_024429</name>
</gene>
<evidence type="ECO:0000313" key="2">
    <source>
        <dbReference type="Proteomes" id="UP000634136"/>
    </source>
</evidence>
<name>A0A834WJ26_9FABA</name>